<evidence type="ECO:0000256" key="1">
    <source>
        <dbReference type="SAM" id="MobiDB-lite"/>
    </source>
</evidence>
<dbReference type="Pfam" id="PF18632">
    <property type="entry name" value="DUF5630"/>
    <property type="match status" value="1"/>
</dbReference>
<protein>
    <submittedName>
        <fullName evidence="2">Ankyrin repeat protein</fullName>
    </submittedName>
</protein>
<evidence type="ECO:0000313" key="2">
    <source>
        <dbReference type="EMBL" id="KTD47358.1"/>
    </source>
</evidence>
<proteinExistence type="predicted"/>
<feature type="region of interest" description="Disordered" evidence="1">
    <location>
        <begin position="295"/>
        <end position="314"/>
    </location>
</feature>
<dbReference type="Proteomes" id="UP000054608">
    <property type="component" value="Unassembled WGS sequence"/>
</dbReference>
<sequence length="314" mass="35840">MDWVNYVTQRLQEKFLDFTTLSYEDRTAIAGLQLFISELESHTCAGRLIYTLNEPQQNRLLTLIKAISLATLIKLAIEDNSVDTLCRHPALERHWNERWRLSGRNPREMAIKNYQPVHEYLPQPTIPTFQLLQGIFLYSQYKTTSDAAMLHLYQAAEVGYFPALNVLTNYCLTQTDLHHKALVYAALAADYYWTPGYLLLAVTELKLEQYDKALFHLIIAEKLLPYSDAMINNAYQGQSLAVIAQPLMPSLDAHNWMEAKIKLAELSHLPLNMVTSRLYAQADRVVEEIKASFNPVPEEPDETKTASFCSPGLS</sequence>
<feature type="compositionally biased region" description="Polar residues" evidence="1">
    <location>
        <begin position="305"/>
        <end position="314"/>
    </location>
</feature>
<comment type="caution">
    <text evidence="2">The sequence shown here is derived from an EMBL/GenBank/DDBJ whole genome shotgun (WGS) entry which is preliminary data.</text>
</comment>
<dbReference type="STRING" id="458.Lrub_2280"/>
<dbReference type="PATRIC" id="fig|458.5.peg.2377"/>
<name>A0A0W0XSB1_9GAMM</name>
<dbReference type="RefSeq" id="WP_058532228.1">
    <property type="nucleotide sequence ID" value="NZ_CAAAIN010000007.1"/>
</dbReference>
<accession>A0A0W0XSB1</accession>
<keyword evidence="3" id="KW-1185">Reference proteome</keyword>
<dbReference type="EMBL" id="LNYT01000020">
    <property type="protein sequence ID" value="KTD47358.1"/>
    <property type="molecule type" value="Genomic_DNA"/>
</dbReference>
<dbReference type="InterPro" id="IPR040808">
    <property type="entry name" value="DUF5630"/>
</dbReference>
<gene>
    <name evidence="2" type="ORF">Lrub_2280</name>
</gene>
<dbReference type="AlphaFoldDB" id="A0A0W0XSB1"/>
<organism evidence="2 3">
    <name type="scientific">Legionella rubrilucens</name>
    <dbReference type="NCBI Taxonomy" id="458"/>
    <lineage>
        <taxon>Bacteria</taxon>
        <taxon>Pseudomonadati</taxon>
        <taxon>Pseudomonadota</taxon>
        <taxon>Gammaproteobacteria</taxon>
        <taxon>Legionellales</taxon>
        <taxon>Legionellaceae</taxon>
        <taxon>Legionella</taxon>
    </lineage>
</organism>
<evidence type="ECO:0000313" key="3">
    <source>
        <dbReference type="Proteomes" id="UP000054608"/>
    </source>
</evidence>
<dbReference type="OrthoDB" id="5652339at2"/>
<dbReference type="SUPFAM" id="SSF81901">
    <property type="entry name" value="HCP-like"/>
    <property type="match status" value="1"/>
</dbReference>
<reference evidence="2 3" key="1">
    <citation type="submission" date="2015-11" db="EMBL/GenBank/DDBJ databases">
        <title>Genomic analysis of 38 Legionella species identifies large and diverse effector repertoires.</title>
        <authorList>
            <person name="Burstein D."/>
            <person name="Amaro F."/>
            <person name="Zusman T."/>
            <person name="Lifshitz Z."/>
            <person name="Cohen O."/>
            <person name="Gilbert J.A."/>
            <person name="Pupko T."/>
            <person name="Shuman H.A."/>
            <person name="Segal G."/>
        </authorList>
    </citation>
    <scope>NUCLEOTIDE SEQUENCE [LARGE SCALE GENOMIC DNA]</scope>
    <source>
        <strain evidence="2 3">WA-270A-C2</strain>
    </source>
</reference>